<dbReference type="AlphaFoldDB" id="A0A9W7KND1"/>
<dbReference type="RefSeq" id="WP_149472216.1">
    <property type="nucleotide sequence ID" value="NZ_QOKW01000041.1"/>
</dbReference>
<keyword evidence="2" id="KW-1185">Reference proteome</keyword>
<sequence>MLSKIEFAYTARFRRYRVDEKALLAAAVFEAAEVAKPVVRAATANVKLSRWDDGYRTMEAECVIVVAFPDGTFWGRVDRRMAGDLETLAFAALCGACVPGPFFRLSDAAEAVFKEHGTEAGRELAVAHVVKIVRSYMLTGAWSNEDLSAHDRAKIARDPYARVELPRGTVHAVDGRTVCLDETVVEGTVDDPAAEGVIRQIYSVHELNAGTGAWEEAGYVVAKIDEVLTSYGDPDWYTMGRALLRAAAAAYAGKACAEAEAGQGKIGGTVSR</sequence>
<organism evidence="1 2">
    <name type="scientific">Roseomonas genomospecies 6</name>
    <dbReference type="NCBI Taxonomy" id="214106"/>
    <lineage>
        <taxon>Bacteria</taxon>
        <taxon>Pseudomonadati</taxon>
        <taxon>Pseudomonadota</taxon>
        <taxon>Alphaproteobacteria</taxon>
        <taxon>Acetobacterales</taxon>
        <taxon>Roseomonadaceae</taxon>
        <taxon>Roseomonas</taxon>
    </lineage>
</organism>
<evidence type="ECO:0000313" key="2">
    <source>
        <dbReference type="Proteomes" id="UP000480854"/>
    </source>
</evidence>
<dbReference type="EMBL" id="QOKW01000041">
    <property type="protein sequence ID" value="KAA0676140.1"/>
    <property type="molecule type" value="Genomic_DNA"/>
</dbReference>
<proteinExistence type="predicted"/>
<name>A0A9W7KND1_9PROT</name>
<accession>A0A9W7KND1</accession>
<dbReference type="Proteomes" id="UP000480854">
    <property type="component" value="Unassembled WGS sequence"/>
</dbReference>
<comment type="caution">
    <text evidence="1">The sequence shown here is derived from an EMBL/GenBank/DDBJ whole genome shotgun (WGS) entry which is preliminary data.</text>
</comment>
<evidence type="ECO:0000313" key="1">
    <source>
        <dbReference type="EMBL" id="KAA0676140.1"/>
    </source>
</evidence>
<protein>
    <submittedName>
        <fullName evidence="1">Uncharacterized protein</fullName>
    </submittedName>
</protein>
<reference evidence="1 2" key="1">
    <citation type="submission" date="2018-07" db="EMBL/GenBank/DDBJ databases">
        <title>Genome sequence of Azospirillum sp. ATCC 49961.</title>
        <authorList>
            <person name="Sant'Anna F.H."/>
            <person name="Baldani J.I."/>
            <person name="Zilli J.E."/>
            <person name="Reis V.M."/>
            <person name="Hartmann A."/>
            <person name="Cruz L."/>
            <person name="de Souza E.M."/>
            <person name="de Oliveira Pedrosa F."/>
            <person name="Passaglia L.M.P."/>
        </authorList>
    </citation>
    <scope>NUCLEOTIDE SEQUENCE [LARGE SCALE GENOMIC DNA]</scope>
    <source>
        <strain evidence="1 2">ATCC 49961</strain>
    </source>
</reference>
<gene>
    <name evidence="1" type="ORF">DS843_28490</name>
</gene>